<keyword evidence="3" id="KW-0169">Cobalamin biosynthesis</keyword>
<keyword evidence="9" id="KW-1185">Reference proteome</keyword>
<evidence type="ECO:0000256" key="2">
    <source>
        <dbReference type="ARBA" id="ARBA00005879"/>
    </source>
</evidence>
<keyword evidence="6" id="KW-0949">S-adenosyl-L-methionine</keyword>
<evidence type="ECO:0000259" key="7">
    <source>
        <dbReference type="Pfam" id="PF00590"/>
    </source>
</evidence>
<dbReference type="RefSeq" id="WP_012106777.1">
    <property type="nucleotide sequence ID" value="NC_009712.1"/>
</dbReference>
<dbReference type="InterPro" id="IPR003043">
    <property type="entry name" value="Uropor_MeTrfase_CS"/>
</dbReference>
<name>A7I7N5_METB6</name>
<dbReference type="InterPro" id="IPR014777">
    <property type="entry name" value="4pyrrole_Mease_sub1"/>
</dbReference>
<dbReference type="PANTHER" id="PTHR45790:SF4">
    <property type="entry name" value="COBALT-PRECORRIN-4 C(11)-METHYLTRANSFERASE"/>
    <property type="match status" value="1"/>
</dbReference>
<dbReference type="EMBL" id="CP000780">
    <property type="protein sequence ID" value="ABS55746.1"/>
    <property type="molecule type" value="Genomic_DNA"/>
</dbReference>
<dbReference type="GO" id="GO:0009236">
    <property type="term" value="P:cobalamin biosynthetic process"/>
    <property type="evidence" value="ECO:0007669"/>
    <property type="project" value="UniProtKB-UniPathway"/>
</dbReference>
<dbReference type="InterPro" id="IPR035996">
    <property type="entry name" value="4pyrrol_Methylase_sf"/>
</dbReference>
<dbReference type="InterPro" id="IPR014776">
    <property type="entry name" value="4pyrrole_Mease_sub2"/>
</dbReference>
<comment type="pathway">
    <text evidence="1">Cofactor biosynthesis; adenosylcobalamin biosynthesis.</text>
</comment>
<dbReference type="Pfam" id="PF00590">
    <property type="entry name" value="TP_methylase"/>
    <property type="match status" value="1"/>
</dbReference>
<dbReference type="HOGENOM" id="CLU_011276_7_1_2"/>
<dbReference type="Gene3D" id="3.40.1010.10">
    <property type="entry name" value="Cobalt-precorrin-4 Transmethylase, Domain 1"/>
    <property type="match status" value="1"/>
</dbReference>
<keyword evidence="5 8" id="KW-0808">Transferase</keyword>
<dbReference type="GO" id="GO:0046026">
    <property type="term" value="F:precorrin-4 C11-methyltransferase activity"/>
    <property type="evidence" value="ECO:0007669"/>
    <property type="project" value="InterPro"/>
</dbReference>
<dbReference type="GeneID" id="5411907"/>
<gene>
    <name evidence="8" type="ordered locus">Mboo_1228</name>
</gene>
<dbReference type="PANTHER" id="PTHR45790">
    <property type="entry name" value="SIROHEME SYNTHASE-RELATED"/>
    <property type="match status" value="1"/>
</dbReference>
<feature type="domain" description="Tetrapyrrole methylase" evidence="7">
    <location>
        <begin position="13"/>
        <end position="213"/>
    </location>
</feature>
<dbReference type="InterPro" id="IPR006362">
    <property type="entry name" value="Cbl_synth_CobM/CibF"/>
</dbReference>
<protein>
    <submittedName>
        <fullName evidence="8">Uroporphyrin-III C/tetrapyrrole (Corrin/Porphyrin) methyltransferase</fullName>
    </submittedName>
</protein>
<evidence type="ECO:0000313" key="9">
    <source>
        <dbReference type="Proteomes" id="UP000002408"/>
    </source>
</evidence>
<dbReference type="SUPFAM" id="SSF53790">
    <property type="entry name" value="Tetrapyrrole methylase"/>
    <property type="match status" value="1"/>
</dbReference>
<evidence type="ECO:0000256" key="4">
    <source>
        <dbReference type="ARBA" id="ARBA00022603"/>
    </source>
</evidence>
<dbReference type="CDD" id="cd11641">
    <property type="entry name" value="Precorrin-4_C11-MT"/>
    <property type="match status" value="1"/>
</dbReference>
<evidence type="ECO:0000256" key="6">
    <source>
        <dbReference type="ARBA" id="ARBA00022691"/>
    </source>
</evidence>
<organism evidence="8 9">
    <name type="scientific">Methanoregula boonei (strain DSM 21154 / JCM 14090 / 6A8)</name>
    <dbReference type="NCBI Taxonomy" id="456442"/>
    <lineage>
        <taxon>Archaea</taxon>
        <taxon>Methanobacteriati</taxon>
        <taxon>Methanobacteriota</taxon>
        <taxon>Stenosarchaea group</taxon>
        <taxon>Methanomicrobia</taxon>
        <taxon>Methanomicrobiales</taxon>
        <taxon>Methanoregulaceae</taxon>
        <taxon>Methanoregula</taxon>
    </lineage>
</organism>
<sequence>MTMAKKSRDTGAKVWFVGAGPGDPGLITVKGQELVNTADVLIYAGSLVNPVLVEQSGAAVKQDSWGMHLDDMVDALEKNAKAGKKVVRLHSGDPALYGAIVEQMEILEARGVATEVVPGVSSLFAAAAALKTQLTLRGVSESVIVTRPAGKTLEKDQLAEFSLLNTTLVVFLGTEKLEEITAKLTCPQETPAAVVYHASWPDQKIVRGNVADIAAKARAAGIEHTALLLIGGVVGTRKEGHITSYLYS</sequence>
<dbReference type="AlphaFoldDB" id="A7I7N5"/>
<accession>A7I7N5</accession>
<dbReference type="InterPro" id="IPR000878">
    <property type="entry name" value="4pyrrol_Mease"/>
</dbReference>
<dbReference type="InterPro" id="IPR050161">
    <property type="entry name" value="Siro_Cobalamin_biosynth"/>
</dbReference>
<comment type="similarity">
    <text evidence="2">Belongs to the precorrin methyltransferase family.</text>
</comment>
<evidence type="ECO:0000256" key="5">
    <source>
        <dbReference type="ARBA" id="ARBA00022679"/>
    </source>
</evidence>
<proteinExistence type="inferred from homology"/>
<dbReference type="STRING" id="456442.Mboo_1228"/>
<dbReference type="KEGG" id="mbn:Mboo_1228"/>
<dbReference type="UniPathway" id="UPA00148"/>
<dbReference type="GO" id="GO:0032259">
    <property type="term" value="P:methylation"/>
    <property type="evidence" value="ECO:0007669"/>
    <property type="project" value="UniProtKB-KW"/>
</dbReference>
<evidence type="ECO:0000313" key="8">
    <source>
        <dbReference type="EMBL" id="ABS55746.1"/>
    </source>
</evidence>
<dbReference type="eggNOG" id="arCOG00645">
    <property type="taxonomic scope" value="Archaea"/>
</dbReference>
<dbReference type="Proteomes" id="UP000002408">
    <property type="component" value="Chromosome"/>
</dbReference>
<keyword evidence="4 8" id="KW-0489">Methyltransferase</keyword>
<evidence type="ECO:0000256" key="3">
    <source>
        <dbReference type="ARBA" id="ARBA00022573"/>
    </source>
</evidence>
<dbReference type="Gene3D" id="3.30.950.10">
    <property type="entry name" value="Methyltransferase, Cobalt-precorrin-4 Transmethylase, Domain 2"/>
    <property type="match status" value="1"/>
</dbReference>
<reference evidence="9" key="1">
    <citation type="journal article" date="2015" name="Microbiology">
        <title>Genome of Methanoregula boonei 6A8 reveals adaptations to oligotrophic peatland environments.</title>
        <authorList>
            <person name="Braeuer S."/>
            <person name="Cadillo-Quiroz H."/>
            <person name="Kyrpides N."/>
            <person name="Woyke T."/>
            <person name="Goodwin L."/>
            <person name="Detter C."/>
            <person name="Podell S."/>
            <person name="Yavitt J.B."/>
            <person name="Zinder S.H."/>
        </authorList>
    </citation>
    <scope>NUCLEOTIDE SEQUENCE [LARGE SCALE GENOMIC DNA]</scope>
    <source>
        <strain evidence="9">DSM 21154 / JCM 14090 / 6A8</strain>
    </source>
</reference>
<dbReference type="PROSITE" id="PS00839">
    <property type="entry name" value="SUMT_1"/>
    <property type="match status" value="1"/>
</dbReference>
<evidence type="ECO:0000256" key="1">
    <source>
        <dbReference type="ARBA" id="ARBA00004953"/>
    </source>
</evidence>